<name>D8PNX3_SCHCM</name>
<evidence type="ECO:0000256" key="4">
    <source>
        <dbReference type="ARBA" id="ARBA00022729"/>
    </source>
</evidence>
<reference evidence="7 8" key="1">
    <citation type="journal article" date="2010" name="Nat. Biotechnol.">
        <title>Genome sequence of the model mushroom Schizophyllum commune.</title>
        <authorList>
            <person name="Ohm R.A."/>
            <person name="de Jong J.F."/>
            <person name="Lugones L.G."/>
            <person name="Aerts A."/>
            <person name="Kothe E."/>
            <person name="Stajich J.E."/>
            <person name="de Vries R.P."/>
            <person name="Record E."/>
            <person name="Levasseur A."/>
            <person name="Baker S.E."/>
            <person name="Bartholomew K.A."/>
            <person name="Coutinho P.M."/>
            <person name="Erdmann S."/>
            <person name="Fowler T.J."/>
            <person name="Gathman A.C."/>
            <person name="Lombard V."/>
            <person name="Henrissat B."/>
            <person name="Knabe N."/>
            <person name="Kuees U."/>
            <person name="Lilly W.W."/>
            <person name="Lindquist E."/>
            <person name="Lucas S."/>
            <person name="Magnuson J.K."/>
            <person name="Piumi F."/>
            <person name="Raudaskoski M."/>
            <person name="Salamov A."/>
            <person name="Schmutz J."/>
            <person name="Schwarze F.W.M.R."/>
            <person name="vanKuyk P.A."/>
            <person name="Horton J.S."/>
            <person name="Grigoriev I.V."/>
            <person name="Woesten H.A.B."/>
        </authorList>
    </citation>
    <scope>NUCLEOTIDE SEQUENCE [LARGE SCALE GENOMIC DNA]</scope>
    <source>
        <strain evidence="8">H4-8 / FGSC 9210</strain>
    </source>
</reference>
<protein>
    <submittedName>
        <fullName evidence="7">Uncharacterized protein</fullName>
    </submittedName>
</protein>
<feature type="chain" id="PRO_5003120135" evidence="6">
    <location>
        <begin position="22"/>
        <end position="225"/>
    </location>
</feature>
<comment type="similarity">
    <text evidence="2">Belongs to the GILT family.</text>
</comment>
<evidence type="ECO:0000256" key="1">
    <source>
        <dbReference type="ARBA" id="ARBA00004613"/>
    </source>
</evidence>
<dbReference type="VEuPathDB" id="FungiDB:SCHCODRAFT_02621350"/>
<keyword evidence="5" id="KW-0325">Glycoprotein</keyword>
<feature type="signal peptide" evidence="6">
    <location>
        <begin position="1"/>
        <end position="21"/>
    </location>
</feature>
<dbReference type="GO" id="GO:0016671">
    <property type="term" value="F:oxidoreductase activity, acting on a sulfur group of donors, disulfide as acceptor"/>
    <property type="evidence" value="ECO:0007669"/>
    <property type="project" value="InterPro"/>
</dbReference>
<dbReference type="RefSeq" id="XP_003036465.1">
    <property type="nucleotide sequence ID" value="XM_003036419.1"/>
</dbReference>
<dbReference type="GeneID" id="9597441"/>
<accession>D8PNX3</accession>
<dbReference type="PANTHER" id="PTHR13234:SF8">
    <property type="entry name" value="GAMMA-INTERFERON-INDUCIBLE LYSOSOMAL THIOL REDUCTASE"/>
    <property type="match status" value="1"/>
</dbReference>
<dbReference type="OMA" id="GPTECIG"/>
<dbReference type="InParanoid" id="D8PNX3"/>
<evidence type="ECO:0000313" key="7">
    <source>
        <dbReference type="EMBL" id="EFJ01563.1"/>
    </source>
</evidence>
<keyword evidence="4 6" id="KW-0732">Signal</keyword>
<dbReference type="GO" id="GO:0005576">
    <property type="term" value="C:extracellular region"/>
    <property type="evidence" value="ECO:0007669"/>
    <property type="project" value="UniProtKB-SubCell"/>
</dbReference>
<gene>
    <name evidence="7" type="ORF">SCHCODRAFT_62980</name>
</gene>
<comment type="subcellular location">
    <subcellularLocation>
        <location evidence="1">Secreted</location>
    </subcellularLocation>
</comment>
<dbReference type="KEGG" id="scm:SCHCO_02621350"/>
<dbReference type="PANTHER" id="PTHR13234">
    <property type="entry name" value="GAMMA-INTERFERON INDUCIBLE LYSOSOMAL THIOL REDUCTASE GILT"/>
    <property type="match status" value="1"/>
</dbReference>
<evidence type="ECO:0000313" key="8">
    <source>
        <dbReference type="Proteomes" id="UP000007431"/>
    </source>
</evidence>
<organism evidence="8">
    <name type="scientific">Schizophyllum commune (strain H4-8 / FGSC 9210)</name>
    <name type="common">Split gill fungus</name>
    <dbReference type="NCBI Taxonomy" id="578458"/>
    <lineage>
        <taxon>Eukaryota</taxon>
        <taxon>Fungi</taxon>
        <taxon>Dikarya</taxon>
        <taxon>Basidiomycota</taxon>
        <taxon>Agaricomycotina</taxon>
        <taxon>Agaricomycetes</taxon>
        <taxon>Agaricomycetidae</taxon>
        <taxon>Agaricales</taxon>
        <taxon>Schizophyllaceae</taxon>
        <taxon>Schizophyllum</taxon>
    </lineage>
</organism>
<evidence type="ECO:0000256" key="2">
    <source>
        <dbReference type="ARBA" id="ARBA00005679"/>
    </source>
</evidence>
<dbReference type="Proteomes" id="UP000007431">
    <property type="component" value="Unassembled WGS sequence"/>
</dbReference>
<evidence type="ECO:0000256" key="5">
    <source>
        <dbReference type="ARBA" id="ARBA00023180"/>
    </source>
</evidence>
<keyword evidence="8" id="KW-1185">Reference proteome</keyword>
<dbReference type="OrthoDB" id="958254at2759"/>
<dbReference type="HOGENOM" id="CLU_072148_2_1_1"/>
<sequence length="225" mass="24469">MHKLLIPLAAAAASLVAAAWSEQTPLVVDDDVKVPVELGVMSKCPDALACESIFDQVIPKVGTKMDLELLYIGQIDDSDEEFGVTCKHGPEECAGNVQQLCVKKYAPDQWWSFVHCQDYQGKAKIGQPDIALKCAKIAKIDWEESGVGECAGLDGSGRGQEGVELLKESVKVSKTLGIEKSCTVRINGEAVCIRDGTWKECENGHSVNDFVRQINSAYDQLNRLA</sequence>
<keyword evidence="3" id="KW-0964">Secreted</keyword>
<dbReference type="AlphaFoldDB" id="D8PNX3"/>
<evidence type="ECO:0000256" key="6">
    <source>
        <dbReference type="SAM" id="SignalP"/>
    </source>
</evidence>
<dbReference type="Pfam" id="PF03227">
    <property type="entry name" value="GILT"/>
    <property type="match status" value="1"/>
</dbReference>
<evidence type="ECO:0000256" key="3">
    <source>
        <dbReference type="ARBA" id="ARBA00022525"/>
    </source>
</evidence>
<dbReference type="eggNOG" id="ENOG502S2JI">
    <property type="taxonomic scope" value="Eukaryota"/>
</dbReference>
<dbReference type="EMBL" id="GL377302">
    <property type="protein sequence ID" value="EFJ01563.1"/>
    <property type="molecule type" value="Genomic_DNA"/>
</dbReference>
<dbReference type="InterPro" id="IPR004911">
    <property type="entry name" value="Interferon-induced_GILT"/>
</dbReference>
<proteinExistence type="inferred from homology"/>